<dbReference type="AlphaFoldDB" id="A0A812IYP6"/>
<sequence length="201" mass="21552">MSLDEDGMQLSFEAFAPVLPGLIGKFGELLNDFHFNASEALGPEFNWTKQELFDTYSTYPDLPAKYAVQAAKVLLTGDALSREESIAGLALADPTAVVRSLGNLILSKPLAVDVLVMGNIDDSTARGTVGQILQSIRAPPWAAPVPEEPRSLPDVQRIALPAQPVEVRTRNPRHGDPNDVALVKLLVGLANVENRAAFGAI</sequence>
<dbReference type="Gene3D" id="3.30.830.10">
    <property type="entry name" value="Metalloenzyme, LuxS/M16 peptidase-like"/>
    <property type="match status" value="1"/>
</dbReference>
<dbReference type="GO" id="GO:0046872">
    <property type="term" value="F:metal ion binding"/>
    <property type="evidence" value="ECO:0007669"/>
    <property type="project" value="InterPro"/>
</dbReference>
<organism evidence="1 2">
    <name type="scientific">Symbiodinium pilosum</name>
    <name type="common">Dinoflagellate</name>
    <dbReference type="NCBI Taxonomy" id="2952"/>
    <lineage>
        <taxon>Eukaryota</taxon>
        <taxon>Sar</taxon>
        <taxon>Alveolata</taxon>
        <taxon>Dinophyceae</taxon>
        <taxon>Suessiales</taxon>
        <taxon>Symbiodiniaceae</taxon>
        <taxon>Symbiodinium</taxon>
    </lineage>
</organism>
<gene>
    <name evidence="1" type="ORF">SPIL2461_LOCUS1445</name>
</gene>
<dbReference type="Proteomes" id="UP000649617">
    <property type="component" value="Unassembled WGS sequence"/>
</dbReference>
<reference evidence="1" key="1">
    <citation type="submission" date="2021-02" db="EMBL/GenBank/DDBJ databases">
        <authorList>
            <person name="Dougan E. K."/>
            <person name="Rhodes N."/>
            <person name="Thang M."/>
            <person name="Chan C."/>
        </authorList>
    </citation>
    <scope>NUCLEOTIDE SEQUENCE</scope>
</reference>
<protein>
    <recommendedName>
        <fullName evidence="3">Peptidase M16 C-terminal domain-containing protein</fullName>
    </recommendedName>
</protein>
<accession>A0A812IYP6</accession>
<dbReference type="SUPFAM" id="SSF63411">
    <property type="entry name" value="LuxS/MPP-like metallohydrolase"/>
    <property type="match status" value="1"/>
</dbReference>
<dbReference type="InterPro" id="IPR011249">
    <property type="entry name" value="Metalloenz_LuxS/M16"/>
</dbReference>
<name>A0A812IYP6_SYMPI</name>
<feature type="non-terminal residue" evidence="1">
    <location>
        <position position="201"/>
    </location>
</feature>
<comment type="caution">
    <text evidence="1">The sequence shown here is derived from an EMBL/GenBank/DDBJ whole genome shotgun (WGS) entry which is preliminary data.</text>
</comment>
<keyword evidence="2" id="KW-1185">Reference proteome</keyword>
<evidence type="ECO:0000313" key="1">
    <source>
        <dbReference type="EMBL" id="CAE7190165.1"/>
    </source>
</evidence>
<evidence type="ECO:0000313" key="2">
    <source>
        <dbReference type="Proteomes" id="UP000649617"/>
    </source>
</evidence>
<evidence type="ECO:0008006" key="3">
    <source>
        <dbReference type="Google" id="ProtNLM"/>
    </source>
</evidence>
<proteinExistence type="predicted"/>
<dbReference type="EMBL" id="CAJNIZ010001400">
    <property type="protein sequence ID" value="CAE7190165.1"/>
    <property type="molecule type" value="Genomic_DNA"/>
</dbReference>